<evidence type="ECO:0000313" key="6">
    <source>
        <dbReference type="Proteomes" id="UP000327013"/>
    </source>
</evidence>
<dbReference type="PANTHER" id="PTHR10869:SF246">
    <property type="entry name" value="TRANSMEMBRANE PROLYL 4-HYDROXYLASE"/>
    <property type="match status" value="1"/>
</dbReference>
<evidence type="ECO:0000313" key="5">
    <source>
        <dbReference type="EMBL" id="KAE7999692.1"/>
    </source>
</evidence>
<dbReference type="Gene3D" id="2.60.120.620">
    <property type="entry name" value="q2cbj1_9rhob like domain"/>
    <property type="match status" value="1"/>
</dbReference>
<name>A0A5N6QK18_9ROSI</name>
<evidence type="ECO:0000256" key="1">
    <source>
        <dbReference type="ARBA" id="ARBA00004586"/>
    </source>
</evidence>
<reference evidence="5 6" key="1">
    <citation type="submission" date="2019-06" db="EMBL/GenBank/DDBJ databases">
        <title>A chromosomal-level reference genome of Carpinus fangiana (Coryloideae, Betulaceae).</title>
        <authorList>
            <person name="Yang X."/>
            <person name="Wang Z."/>
            <person name="Zhang L."/>
            <person name="Hao G."/>
            <person name="Liu J."/>
            <person name="Yang Y."/>
        </authorList>
    </citation>
    <scope>NUCLEOTIDE SEQUENCE [LARGE SCALE GENOMIC DNA]</scope>
    <source>
        <strain evidence="5">Cfa_2016G</strain>
        <tissue evidence="5">Leaf</tissue>
    </source>
</reference>
<accession>A0A5N6QK18</accession>
<sequence length="231" mass="26009">MKSKSEKGNWSMTTRKLPSPAVLLLSFFFFFLVFAGFFASSRLSDQGISIARQRPRRLESINEGREYSLLNPGETGDDSVTSIPFQVLSWRPRAVYFPNFATPEQCRSIIEMAEPRLRPSTLALRPGDTEESIKGIRTSSGVFLSAEEDKTGILNVIEGKIARATMLPRNHGEVLVIVFIIISVSFSLSLLVSRSLVYNYDYMICIQNTAIAIFNLMDLPFLCRKGVYVYL</sequence>
<dbReference type="Proteomes" id="UP000327013">
    <property type="component" value="Chromosome 1"/>
</dbReference>
<keyword evidence="2" id="KW-0479">Metal-binding</keyword>
<keyword evidence="6" id="KW-1185">Reference proteome</keyword>
<keyword evidence="4" id="KW-0812">Transmembrane</keyword>
<keyword evidence="3" id="KW-0408">Iron</keyword>
<evidence type="ECO:0000256" key="3">
    <source>
        <dbReference type="ARBA" id="ARBA00023004"/>
    </source>
</evidence>
<evidence type="ECO:0008006" key="7">
    <source>
        <dbReference type="Google" id="ProtNLM"/>
    </source>
</evidence>
<dbReference type="InterPro" id="IPR045054">
    <property type="entry name" value="P4HA-like"/>
</dbReference>
<evidence type="ECO:0000256" key="2">
    <source>
        <dbReference type="ARBA" id="ARBA00022723"/>
    </source>
</evidence>
<dbReference type="GO" id="GO:0004656">
    <property type="term" value="F:procollagen-proline 4-dioxygenase activity"/>
    <property type="evidence" value="ECO:0007669"/>
    <property type="project" value="TreeGrafter"/>
</dbReference>
<dbReference type="OrthoDB" id="1721415at2759"/>
<organism evidence="5 6">
    <name type="scientific">Carpinus fangiana</name>
    <dbReference type="NCBI Taxonomy" id="176857"/>
    <lineage>
        <taxon>Eukaryota</taxon>
        <taxon>Viridiplantae</taxon>
        <taxon>Streptophyta</taxon>
        <taxon>Embryophyta</taxon>
        <taxon>Tracheophyta</taxon>
        <taxon>Spermatophyta</taxon>
        <taxon>Magnoliopsida</taxon>
        <taxon>eudicotyledons</taxon>
        <taxon>Gunneridae</taxon>
        <taxon>Pentapetalae</taxon>
        <taxon>rosids</taxon>
        <taxon>fabids</taxon>
        <taxon>Fagales</taxon>
        <taxon>Betulaceae</taxon>
        <taxon>Carpinus</taxon>
    </lineage>
</organism>
<dbReference type="PANTHER" id="PTHR10869">
    <property type="entry name" value="PROLYL 4-HYDROXYLASE ALPHA SUBUNIT"/>
    <property type="match status" value="1"/>
</dbReference>
<dbReference type="AlphaFoldDB" id="A0A5N6QK18"/>
<dbReference type="GO" id="GO:0005789">
    <property type="term" value="C:endoplasmic reticulum membrane"/>
    <property type="evidence" value="ECO:0007669"/>
    <property type="project" value="UniProtKB-SubCell"/>
</dbReference>
<protein>
    <recommendedName>
        <fullName evidence="7">Prolyl 4-hydroxylase alpha subunit domain-containing protein</fullName>
    </recommendedName>
</protein>
<keyword evidence="4" id="KW-0472">Membrane</keyword>
<feature type="transmembrane region" description="Helical" evidence="4">
    <location>
        <begin position="174"/>
        <end position="193"/>
    </location>
</feature>
<proteinExistence type="predicted"/>
<comment type="subcellular location">
    <subcellularLocation>
        <location evidence="1">Endoplasmic reticulum membrane</location>
    </subcellularLocation>
</comment>
<dbReference type="EMBL" id="CM017321">
    <property type="protein sequence ID" value="KAE7999692.1"/>
    <property type="molecule type" value="Genomic_DNA"/>
</dbReference>
<keyword evidence="4" id="KW-1133">Transmembrane helix</keyword>
<evidence type="ECO:0000256" key="4">
    <source>
        <dbReference type="SAM" id="Phobius"/>
    </source>
</evidence>
<dbReference type="GO" id="GO:0046872">
    <property type="term" value="F:metal ion binding"/>
    <property type="evidence" value="ECO:0007669"/>
    <property type="project" value="UniProtKB-KW"/>
</dbReference>
<gene>
    <name evidence="5" type="ORF">FH972_004097</name>
</gene>